<accession>A0ABN9T7E1</accession>
<sequence length="576" mass="60714">ARGPHAHHPRGPRTALAMGQRWRASAASPHRCGCLAGTFLTVVGLLASLGGVGPLAAGAADGWWPPRWPDWAAAAQGAAGAAADAWAAGAPGPTAQPGPPRDRAGAAGAGWSESYDFPRGRADPWLEEGRRRWGGLDRLADWYLDDYARDPGGVGVGDQLDGQPRGLDLSLVGVAVAVLAICAWPRGPTDGGAFAAQGGAPCQAPEGRAAPWQWGGCGGAGTEPALGQGGPAPGLFGAALGAAQAAPWHVGPAAGAAAPPPFPGGQGVAPQAAPWQWGAPRADAAPPLFGLSGWSQAPGAAGAVPMDTSGSAPEPDAYASFGPQMRRWSSALLVQLHQHVLSHLLQRLDMSDLEWQQALAAQGWRLSADSQSGCGLAQFTQGRVLSVFSPNLPAPFCADARAQQMWRERQELESYLRPPMFDAAHQRQHVLERLREWNRRGIAAAMRSDDWRPELQLPTDAHILEALVINLLNSTTRDFSNRYLSLDRSRPPPCAVHCGQYPPAYLRQVADQSAPVPAPHYEVVVGTAVWRLQRSKYNLTEALGLLLSALKQHPQLHAEFPQFLTGAVDAAAFPCP</sequence>
<organism evidence="2 3">
    <name type="scientific">Prorocentrum cordatum</name>
    <dbReference type="NCBI Taxonomy" id="2364126"/>
    <lineage>
        <taxon>Eukaryota</taxon>
        <taxon>Sar</taxon>
        <taxon>Alveolata</taxon>
        <taxon>Dinophyceae</taxon>
        <taxon>Prorocentrales</taxon>
        <taxon>Prorocentraceae</taxon>
        <taxon>Prorocentrum</taxon>
    </lineage>
</organism>
<feature type="non-terminal residue" evidence="2">
    <location>
        <position position="576"/>
    </location>
</feature>
<keyword evidence="3" id="KW-1185">Reference proteome</keyword>
<dbReference type="EMBL" id="CAUYUJ010014418">
    <property type="protein sequence ID" value="CAK0841001.1"/>
    <property type="molecule type" value="Genomic_DNA"/>
</dbReference>
<comment type="caution">
    <text evidence="2">The sequence shown here is derived from an EMBL/GenBank/DDBJ whole genome shotgun (WGS) entry which is preliminary data.</text>
</comment>
<reference evidence="2" key="1">
    <citation type="submission" date="2023-10" db="EMBL/GenBank/DDBJ databases">
        <authorList>
            <person name="Chen Y."/>
            <person name="Shah S."/>
            <person name="Dougan E. K."/>
            <person name="Thang M."/>
            <person name="Chan C."/>
        </authorList>
    </citation>
    <scope>NUCLEOTIDE SEQUENCE [LARGE SCALE GENOMIC DNA]</scope>
</reference>
<proteinExistence type="predicted"/>
<name>A0ABN9T7E1_9DINO</name>
<feature type="region of interest" description="Disordered" evidence="1">
    <location>
        <begin position="252"/>
        <end position="272"/>
    </location>
</feature>
<evidence type="ECO:0000256" key="1">
    <source>
        <dbReference type="SAM" id="MobiDB-lite"/>
    </source>
</evidence>
<gene>
    <name evidence="2" type="ORF">PCOR1329_LOCUS36304</name>
</gene>
<feature type="compositionally biased region" description="Low complexity" evidence="1">
    <location>
        <begin position="83"/>
        <end position="93"/>
    </location>
</feature>
<protein>
    <submittedName>
        <fullName evidence="2">Uncharacterized protein</fullName>
    </submittedName>
</protein>
<feature type="non-terminal residue" evidence="2">
    <location>
        <position position="1"/>
    </location>
</feature>
<dbReference type="Proteomes" id="UP001189429">
    <property type="component" value="Unassembled WGS sequence"/>
</dbReference>
<feature type="region of interest" description="Disordered" evidence="1">
    <location>
        <begin position="83"/>
        <end position="120"/>
    </location>
</feature>
<evidence type="ECO:0000313" key="3">
    <source>
        <dbReference type="Proteomes" id="UP001189429"/>
    </source>
</evidence>
<evidence type="ECO:0000313" key="2">
    <source>
        <dbReference type="EMBL" id="CAK0841001.1"/>
    </source>
</evidence>